<feature type="domain" description="YoaR-like putative peptidoglycan binding" evidence="2">
    <location>
        <begin position="120"/>
        <end position="180"/>
    </location>
</feature>
<dbReference type="InterPro" id="IPR052913">
    <property type="entry name" value="Glycopeptide_resist_protein"/>
</dbReference>
<evidence type="ECO:0000313" key="4">
    <source>
        <dbReference type="EMBL" id="MBL0004071.1"/>
    </source>
</evidence>
<dbReference type="AlphaFoldDB" id="A0A934X3K4"/>
<dbReference type="PANTHER" id="PTHR35788:SF1">
    <property type="entry name" value="EXPORTED PROTEIN"/>
    <property type="match status" value="1"/>
</dbReference>
<dbReference type="EMBL" id="JADIXZ010000001">
    <property type="protein sequence ID" value="MBK6299619.1"/>
    <property type="molecule type" value="Genomic_DNA"/>
</dbReference>
<reference evidence="3 5" key="1">
    <citation type="submission" date="2020-10" db="EMBL/GenBank/DDBJ databases">
        <title>Connecting structure to function with the recovery of over 1000 high-quality activated sludge metagenome-assembled genomes encoding full-length rRNA genes using long-read sequencing.</title>
        <authorList>
            <person name="Singleton C.M."/>
            <person name="Petriglieri F."/>
            <person name="Kristensen J.M."/>
            <person name="Kirkegaard R.H."/>
            <person name="Michaelsen T.Y."/>
            <person name="Andersen M.H."/>
            <person name="Karst S.M."/>
            <person name="Dueholm M.S."/>
            <person name="Nielsen P.H."/>
            <person name="Albertsen M."/>
        </authorList>
    </citation>
    <scope>NUCLEOTIDE SEQUENCE [LARGE SCALE GENOMIC DNA]</scope>
    <source>
        <strain evidence="3">AalE_18-Q3-R2-46_BAT3C.188</strain>
        <strain evidence="4">Ribe_18-Q3-R11-54_MAXAC.001</strain>
    </source>
</reference>
<keyword evidence="1" id="KW-0472">Membrane</keyword>
<comment type="caution">
    <text evidence="3">The sequence shown here is derived from an EMBL/GenBank/DDBJ whole genome shotgun (WGS) entry which is preliminary data.</text>
</comment>
<dbReference type="PANTHER" id="PTHR35788">
    <property type="entry name" value="EXPORTED PROTEIN-RELATED"/>
    <property type="match status" value="1"/>
</dbReference>
<proteinExistence type="predicted"/>
<evidence type="ECO:0000256" key="1">
    <source>
        <dbReference type="SAM" id="Phobius"/>
    </source>
</evidence>
<dbReference type="Pfam" id="PF04294">
    <property type="entry name" value="VanW"/>
    <property type="match status" value="1"/>
</dbReference>
<dbReference type="InterPro" id="IPR007391">
    <property type="entry name" value="Vancomycin_resist_VanW"/>
</dbReference>
<name>A0A934X3K4_9MICO</name>
<keyword evidence="1" id="KW-1133">Transmembrane helix</keyword>
<keyword evidence="1" id="KW-0812">Transmembrane</keyword>
<feature type="transmembrane region" description="Helical" evidence="1">
    <location>
        <begin position="7"/>
        <end position="28"/>
    </location>
</feature>
<evidence type="ECO:0000313" key="3">
    <source>
        <dbReference type="EMBL" id="MBK6299619.1"/>
    </source>
</evidence>
<evidence type="ECO:0000259" key="2">
    <source>
        <dbReference type="Pfam" id="PF12229"/>
    </source>
</evidence>
<organism evidence="3 5">
    <name type="scientific">Candidatus Phosphoribacter hodrii</name>
    <dbReference type="NCBI Taxonomy" id="2953743"/>
    <lineage>
        <taxon>Bacteria</taxon>
        <taxon>Bacillati</taxon>
        <taxon>Actinomycetota</taxon>
        <taxon>Actinomycetes</taxon>
        <taxon>Micrococcales</taxon>
        <taxon>Dermatophilaceae</taxon>
        <taxon>Candidatus Phosphoribacter</taxon>
    </lineage>
</organism>
<sequence>MREWSRIVVRSVVAVAILVGAYVAVAWWTGRQVPAALVVEGVSVGGMSTEQAAERLTTELAAKAKTPIRVDLAGTQSSVSIDPVASGLSFDIPGTLDGLTGFTLDPTVIWARLSGRTDRPILVKADEPRLLAALTEKAATVQTTAVDGTVSFAGGKVATTPAVDGVALQLDDAVRKVVQAWPRVESVTAAASITAPKVTKAKVDAAVTAFAAPAMSGPVTIVVGDKTAVVTPEQYAEALSMVPDESGTLNPVVDKEALRGVVASATSAVVVAPKDATIVLEGDKPVIRPSVDGVSVDTASAADLLVKALTAPDRRVSLSTVAAKATLTTEGAQALGVREVIASFDSAYPYDPPRTNNMTLGAAAVNGTLIKPGEVFSLNKVMGERTSAKGYQEAGVISNNRLTKNVGGGVSQISTVTYNLAWFAGVELTAHKAHSFYISRYPAGREATVSWPDLDNKWTNNSPYGILVQMWLSGGQVHGRMWSTKVYDVTAVAGPRTNIKHGRSITDSSPSCVPHAFTDGFDITVQRVFSKGGSVVKRESYSTTYVPADQIICSG</sequence>
<gene>
    <name evidence="3" type="ORF">IPF40_00720</name>
    <name evidence="4" type="ORF">IPP00_08845</name>
</gene>
<feature type="domain" description="YoaR-like putative peptidoglycan binding" evidence="2">
    <location>
        <begin position="246"/>
        <end position="312"/>
    </location>
</feature>
<protein>
    <submittedName>
        <fullName evidence="3">VanW family protein</fullName>
    </submittedName>
</protein>
<accession>A0A934X3K4</accession>
<evidence type="ECO:0000313" key="5">
    <source>
        <dbReference type="Proteomes" id="UP000718281"/>
    </source>
</evidence>
<dbReference type="Proteomes" id="UP000718281">
    <property type="component" value="Unassembled WGS sequence"/>
</dbReference>
<dbReference type="EMBL" id="JADKGK010000020">
    <property type="protein sequence ID" value="MBL0004071.1"/>
    <property type="molecule type" value="Genomic_DNA"/>
</dbReference>
<dbReference type="Proteomes" id="UP000886632">
    <property type="component" value="Unassembled WGS sequence"/>
</dbReference>
<dbReference type="Pfam" id="PF12229">
    <property type="entry name" value="PG_binding_4"/>
    <property type="match status" value="2"/>
</dbReference>
<dbReference type="InterPro" id="IPR022029">
    <property type="entry name" value="YoaR-like_PG-bd"/>
</dbReference>